<dbReference type="Gene3D" id="1.10.287.1150">
    <property type="entry name" value="TPP helical domain"/>
    <property type="match status" value="1"/>
</dbReference>
<dbReference type="SUPFAM" id="SSF52518">
    <property type="entry name" value="Thiamin diphosphate-binding fold (THDP-binding)"/>
    <property type="match status" value="2"/>
</dbReference>
<organism evidence="8">
    <name type="scientific">Lentimicrobium saccharophilum</name>
    <dbReference type="NCBI Taxonomy" id="1678841"/>
    <lineage>
        <taxon>Bacteria</taxon>
        <taxon>Pseudomonadati</taxon>
        <taxon>Bacteroidota</taxon>
        <taxon>Bacteroidia</taxon>
        <taxon>Bacteroidales</taxon>
        <taxon>Lentimicrobiaceae</taxon>
        <taxon>Lentimicrobium</taxon>
    </lineage>
</organism>
<dbReference type="EMBL" id="DF968182">
    <property type="protein sequence ID" value="GAP43663.1"/>
    <property type="molecule type" value="Genomic_DNA"/>
</dbReference>
<dbReference type="PIRSF" id="PIRSF000157">
    <property type="entry name" value="Oxoglu_dh_E1"/>
    <property type="match status" value="1"/>
</dbReference>
<comment type="function">
    <text evidence="2">E1 component of the 2-oxoglutarate dehydrogenase (OGDH) complex which catalyzes the decarboxylation of 2-oxoglutarate, the first step in the conversion of 2-oxoglutarate to succinyl-CoA and CO(2).</text>
</comment>
<dbReference type="RefSeq" id="WP_062041138.1">
    <property type="nucleotide sequence ID" value="NZ_DF968182.1"/>
</dbReference>
<comment type="cofactor">
    <cofactor evidence="1">
        <name>thiamine diphosphate</name>
        <dbReference type="ChEBI" id="CHEBI:58937"/>
    </cofactor>
</comment>
<dbReference type="SMART" id="SM00861">
    <property type="entry name" value="Transket_pyr"/>
    <property type="match status" value="1"/>
</dbReference>
<dbReference type="InterPro" id="IPR011603">
    <property type="entry name" value="2oxoglutarate_DH_E1"/>
</dbReference>
<dbReference type="PANTHER" id="PTHR23152:SF4">
    <property type="entry name" value="2-OXOADIPATE DEHYDROGENASE COMPLEX COMPONENT E1"/>
    <property type="match status" value="1"/>
</dbReference>
<dbReference type="PANTHER" id="PTHR23152">
    <property type="entry name" value="2-OXOGLUTARATE DEHYDROGENASE"/>
    <property type="match status" value="1"/>
</dbReference>
<dbReference type="Pfam" id="PF00676">
    <property type="entry name" value="E1_dh"/>
    <property type="match status" value="1"/>
</dbReference>
<evidence type="ECO:0000256" key="4">
    <source>
        <dbReference type="ARBA" id="ARBA00012280"/>
    </source>
</evidence>
<dbReference type="InterPro" id="IPR032106">
    <property type="entry name" value="2-oxogl_dehyd_N"/>
</dbReference>
<sequence length="931" mass="105137">MDKFSYLSNAEGDFIEQQYHQYLSDPASVDQGWQRFFEGFEFARKNYQMGSDQLTVPGEFKVINLINGYRQRGHLFTLTNPVRTRRKYSPALAPENFGLSKEDLNKTYQAGNEIGIGPAPLSKIIAHLEKTYCQSVGVEFAYIRNEEVYRWLLQRMESHRNEPRFGKAVKMTILRKLSEAVFFEKFLHKRFPGQKRFSLEGGESLIPALDAIIEKGAALGANEFLIGMPHRGRLNVLANIMGKPYKDIFNEFSNKEFDDEFVLGDVKYHLGATLQRPTHAGKTVDLTLAPNPSHLETVGPVVSGIARARIDQVYKGDTDKVVPIIIHGDASIAGQGVVYEMIQMSELPGYRTGGTVHLVVNNQVGFTTNYLEGRSSIYCTDVAKIVQSPIFHVNADDAEAVVYAIELAMEFREKFDKDVFIDLLGYRRYGHNEGDEPRFTQPVLYKAIEKHPDVRQLYVEKLIAEGLITADDALAIEKEVNDIFEAHLAESNKAEKSKVTPFLGPTWGNIRVAVSEDFNRSPVTGIDMEVLQKLGERITSLPEGKAFNRKLVKLMNDRKAMLAPGGKLDWAMGELLGYASLLNEGVPVRLSGQDSQRGTFSHRHAVLTLEDSEERYTPLSHIDPAQASFEVYNSPLSEYGVLGFEYGYSLSSPYTLTIWEAQFGDFFNGAQIIIDQYLSSAEDKWRVMSDLVLFLPHGYEGQGPEHSSGRIERFLSLCADNNMQVVNCTTPANFFHLLRRQIRRPFRKPLIVFTPKSLLRHPACVSDLKELSRGGFREVIDDETADPAKVKRVIFTSGKLYYDLIDERAKRGTHEAIIRIEQLYPFPNEQVKEVLARYPGAERHVWAQEEPANMGAWSFILRNFKETDILLVARPESGSPATGSPRLHALRQRKIVEKSFGECTCPNANLICKMVCAPHEWSFVSETAKTE</sequence>
<dbReference type="PATRIC" id="fig|1678841.3.peg.2025"/>
<proteinExistence type="inferred from homology"/>
<dbReference type="Proteomes" id="UP000053091">
    <property type="component" value="Unassembled WGS sequence"/>
</dbReference>
<dbReference type="InterPro" id="IPR001017">
    <property type="entry name" value="DH_E1"/>
</dbReference>
<keyword evidence="5" id="KW-0560">Oxidoreductase</keyword>
<evidence type="ECO:0000256" key="6">
    <source>
        <dbReference type="ARBA" id="ARBA00023052"/>
    </source>
</evidence>
<dbReference type="InterPro" id="IPR042179">
    <property type="entry name" value="KGD_C_sf"/>
</dbReference>
<dbReference type="NCBIfam" id="TIGR00239">
    <property type="entry name" value="2oxo_dh_E1"/>
    <property type="match status" value="1"/>
</dbReference>
<dbReference type="GO" id="GO:0045252">
    <property type="term" value="C:oxoglutarate dehydrogenase complex"/>
    <property type="evidence" value="ECO:0007669"/>
    <property type="project" value="TreeGrafter"/>
</dbReference>
<dbReference type="Gene3D" id="3.40.50.11610">
    <property type="entry name" value="Multifunctional 2-oxoglutarate metabolism enzyme, C-terminal domain"/>
    <property type="match status" value="1"/>
</dbReference>
<comment type="similarity">
    <text evidence="3">Belongs to the alpha-ketoglutarate dehydrogenase family.</text>
</comment>
<evidence type="ECO:0000313" key="9">
    <source>
        <dbReference type="Proteomes" id="UP000053091"/>
    </source>
</evidence>
<dbReference type="GO" id="GO:0006099">
    <property type="term" value="P:tricarboxylic acid cycle"/>
    <property type="evidence" value="ECO:0007669"/>
    <property type="project" value="TreeGrafter"/>
</dbReference>
<dbReference type="OrthoDB" id="9759785at2"/>
<evidence type="ECO:0000259" key="7">
    <source>
        <dbReference type="SMART" id="SM00861"/>
    </source>
</evidence>
<evidence type="ECO:0000256" key="2">
    <source>
        <dbReference type="ARBA" id="ARBA00003906"/>
    </source>
</evidence>
<reference evidence="8" key="1">
    <citation type="journal article" date="2015" name="Genome Announc.">
        <title>Draft Genome Sequence of Bacteroidales Strain TBC1, a Novel Isolate from a Methanogenic Wastewater Treatment System.</title>
        <authorList>
            <person name="Tourlousse D.M."/>
            <person name="Matsuura N."/>
            <person name="Sun L."/>
            <person name="Toyonaga M."/>
            <person name="Kuroda K."/>
            <person name="Ohashi A."/>
            <person name="Cruz R."/>
            <person name="Yamaguchi T."/>
            <person name="Sekiguchi Y."/>
        </authorList>
    </citation>
    <scope>NUCLEOTIDE SEQUENCE [LARGE SCALE GENOMIC DNA]</scope>
    <source>
        <strain evidence="8">TBC1</strain>
    </source>
</reference>
<dbReference type="GO" id="GO:0005829">
    <property type="term" value="C:cytosol"/>
    <property type="evidence" value="ECO:0007669"/>
    <property type="project" value="TreeGrafter"/>
</dbReference>
<protein>
    <recommendedName>
        <fullName evidence="4">oxoglutarate dehydrogenase (succinyl-transferring)</fullName>
        <ecNumber evidence="4">1.2.4.2</ecNumber>
    </recommendedName>
</protein>
<dbReference type="CDD" id="cd02016">
    <property type="entry name" value="TPP_E1_OGDC_like"/>
    <property type="match status" value="1"/>
</dbReference>
<dbReference type="InterPro" id="IPR029061">
    <property type="entry name" value="THDP-binding"/>
</dbReference>
<dbReference type="NCBIfam" id="NF006914">
    <property type="entry name" value="PRK09404.1"/>
    <property type="match status" value="1"/>
</dbReference>
<evidence type="ECO:0000256" key="3">
    <source>
        <dbReference type="ARBA" id="ARBA00006936"/>
    </source>
</evidence>
<dbReference type="AlphaFoldDB" id="A0A0S7C4E2"/>
<dbReference type="GO" id="GO:0030976">
    <property type="term" value="F:thiamine pyrophosphate binding"/>
    <property type="evidence" value="ECO:0007669"/>
    <property type="project" value="InterPro"/>
</dbReference>
<name>A0A0S7C4E2_9BACT</name>
<evidence type="ECO:0000313" key="8">
    <source>
        <dbReference type="EMBL" id="GAP43663.1"/>
    </source>
</evidence>
<keyword evidence="6" id="KW-0786">Thiamine pyrophosphate</keyword>
<keyword evidence="9" id="KW-1185">Reference proteome</keyword>
<dbReference type="InterPro" id="IPR031717">
    <property type="entry name" value="ODO-1/KGD_C"/>
</dbReference>
<dbReference type="Pfam" id="PF16078">
    <property type="entry name" value="2-oxogl_dehyd_N"/>
    <property type="match status" value="1"/>
</dbReference>
<dbReference type="NCBIfam" id="NF008907">
    <property type="entry name" value="PRK12270.1"/>
    <property type="match status" value="1"/>
</dbReference>
<dbReference type="InterPro" id="IPR005475">
    <property type="entry name" value="Transketolase-like_Pyr-bd"/>
</dbReference>
<feature type="domain" description="Transketolase-like pyrimidine-binding" evidence="7">
    <location>
        <begin position="568"/>
        <end position="761"/>
    </location>
</feature>
<dbReference type="Gene3D" id="3.40.50.970">
    <property type="match status" value="1"/>
</dbReference>
<dbReference type="Gene3D" id="3.40.50.12470">
    <property type="match status" value="1"/>
</dbReference>
<evidence type="ECO:0000256" key="5">
    <source>
        <dbReference type="ARBA" id="ARBA00023002"/>
    </source>
</evidence>
<dbReference type="Pfam" id="PF16870">
    <property type="entry name" value="OxoGdeHyase_C"/>
    <property type="match status" value="1"/>
</dbReference>
<gene>
    <name evidence="8" type="ORF">TBC1_111819</name>
</gene>
<dbReference type="GO" id="GO:0004591">
    <property type="term" value="F:oxoglutarate dehydrogenase (succinyl-transferring) activity"/>
    <property type="evidence" value="ECO:0007669"/>
    <property type="project" value="UniProtKB-EC"/>
</dbReference>
<dbReference type="STRING" id="1678841.TBC1_111819"/>
<evidence type="ECO:0000256" key="1">
    <source>
        <dbReference type="ARBA" id="ARBA00001964"/>
    </source>
</evidence>
<accession>A0A0S7C4E2</accession>
<dbReference type="Pfam" id="PF02779">
    <property type="entry name" value="Transket_pyr"/>
    <property type="match status" value="1"/>
</dbReference>
<dbReference type="EC" id="1.2.4.2" evidence="4"/>